<feature type="modified residue" description="4-aspartylphosphate" evidence="11">
    <location>
        <position position="769"/>
    </location>
</feature>
<protein>
    <recommendedName>
        <fullName evidence="10">Circadian input-output histidine kinase CikA</fullName>
        <ecNumber evidence="3">2.7.13.3</ecNumber>
    </recommendedName>
    <alternativeName>
        <fullName evidence="4">Stage 0 sporulation protein A homolog</fullName>
    </alternativeName>
</protein>
<dbReference type="InterPro" id="IPR003661">
    <property type="entry name" value="HisK_dim/P_dom"/>
</dbReference>
<comment type="similarity">
    <text evidence="2">In the N-terminal section; belongs to the phytochrome family.</text>
</comment>
<dbReference type="PROSITE" id="PS50110">
    <property type="entry name" value="RESPONSE_REGULATORY"/>
    <property type="match status" value="2"/>
</dbReference>
<dbReference type="SMART" id="SM00448">
    <property type="entry name" value="REC"/>
    <property type="match status" value="2"/>
</dbReference>
<gene>
    <name evidence="16" type="ORF">HMPREF1090_01071</name>
</gene>
<dbReference type="GO" id="GO:0009927">
    <property type="term" value="F:histidine phosphotransfer kinase activity"/>
    <property type="evidence" value="ECO:0007669"/>
    <property type="project" value="TreeGrafter"/>
</dbReference>
<keyword evidence="8" id="KW-0902">Two-component regulatory system</keyword>
<keyword evidence="12" id="KW-1133">Transmembrane helix</keyword>
<evidence type="ECO:0000256" key="12">
    <source>
        <dbReference type="SAM" id="Phobius"/>
    </source>
</evidence>
<evidence type="ECO:0000256" key="8">
    <source>
        <dbReference type="ARBA" id="ARBA00023012"/>
    </source>
</evidence>
<evidence type="ECO:0000256" key="3">
    <source>
        <dbReference type="ARBA" id="ARBA00012438"/>
    </source>
</evidence>
<accession>A0A0E2HT00</accession>
<dbReference type="SUPFAM" id="SSF52172">
    <property type="entry name" value="CheY-like"/>
    <property type="match status" value="2"/>
</dbReference>
<evidence type="ECO:0000256" key="2">
    <source>
        <dbReference type="ARBA" id="ARBA00006402"/>
    </source>
</evidence>
<evidence type="ECO:0000256" key="7">
    <source>
        <dbReference type="ARBA" id="ARBA00022777"/>
    </source>
</evidence>
<dbReference type="InterPro" id="IPR001638">
    <property type="entry name" value="Solute-binding_3/MltF_N"/>
</dbReference>
<evidence type="ECO:0000259" key="14">
    <source>
        <dbReference type="PROSITE" id="PS50109"/>
    </source>
</evidence>
<name>A0A0E2HT00_9FIRM</name>
<keyword evidence="12" id="KW-0472">Membrane</keyword>
<dbReference type="EC" id="2.7.13.3" evidence="3"/>
<dbReference type="PRINTS" id="PR00344">
    <property type="entry name" value="BCTRLSENSOR"/>
</dbReference>
<dbReference type="EMBL" id="AGYR01000007">
    <property type="protein sequence ID" value="ENZ18754.1"/>
    <property type="molecule type" value="Genomic_DNA"/>
</dbReference>
<dbReference type="Gene3D" id="1.10.287.130">
    <property type="match status" value="1"/>
</dbReference>
<keyword evidence="7" id="KW-0418">Kinase</keyword>
<dbReference type="SUPFAM" id="SSF55874">
    <property type="entry name" value="ATPase domain of HSP90 chaperone/DNA topoisomerase II/histidine kinase"/>
    <property type="match status" value="1"/>
</dbReference>
<evidence type="ECO:0000256" key="6">
    <source>
        <dbReference type="ARBA" id="ARBA00022679"/>
    </source>
</evidence>
<dbReference type="Pfam" id="PF00512">
    <property type="entry name" value="HisKA"/>
    <property type="match status" value="1"/>
</dbReference>
<sequence length="981" mass="109494">MRKHVRKIWCFFLLLHLAVMGAASAFPALAAQEPAKTVRVGYYKGDDDFQDGFSNEERKSGYAYEYYQALSALTNWNYEYIYGSREEVMSQLLTGEVDIVAGVYQTDKRSGQALFSKHDMGLEGEERYFAVNINRADLLDELNDAQDTLLASMPDFMTLLRQKYYGSNSGLQVLTNREKTWLKDKGSLNIGYVKGILPLSDQTEDGTPTGVIRELVSLLSAYIKIPLNPICYDNVALMEAGLRDGEIDAAFPIYSDFWITENKGFFQTDAFLSDRVMIVYEGDYRGDLMDKIALTETGVGQRYYVSIYYPNSETTYYATKADSIAAIKRGEVNCMIGCSSIFQRYFMEHAGYGDLKIAYLDISENFGIAVSRGESILVGILNKAIRQMDNTVLTSAMVQYSNVEVSYTFIEFIRHYSIGVIAVLCVFFSILLRMYISFRRKTKFFNEEQAKTRAALEDALRAANAASDAKTSFLSSMSHDIRTPLNGIIGMTAIAGAHMDDPSRVQDCLMKITSSGKHLLALINEVLDMAKIESGEIHLNEELLDLSALVDDLITMNKPQSDAKQQNMVVHILNISHEKVIGDCLRLQQVFTNLVSNAIKYTPAGGEIEITLSEKPSGSPKLGRFEFMVQDNGIGMSEDYLPHVFEAFTRADNASVAHIQGTGLGLAIVHNIVHMMNGDITVESTLGQGSKFTVTLFMKLQDTEDIPYEDFVDLNILVVDDDQVICESTCILLSELGMKGEWVVSGRAAVDQVELRYNSGRDYFAVLLDWKMPDMDGIATTREIRRRVGDHVPIIIISAYDWSAIEKEARMAGANGFIGKPLFKSRLVHLFGQLLNHEMEENGPGLRELTEQTDFSGRRVLLAEDNEINAEIAMEVLSMLGLAAEWAHDGKEAVDCMKTSPSGYYDCVFMDVQMPVMNGLDAAKAIRDLPHPDAKTIPIFAMTANAMAEDVKAVLAAGMNEHIAKPLDFRVLMNVLNKYLR</sequence>
<dbReference type="AlphaFoldDB" id="A0A0E2HT00"/>
<feature type="domain" description="Histidine kinase" evidence="14">
    <location>
        <begin position="476"/>
        <end position="700"/>
    </location>
</feature>
<dbReference type="InterPro" id="IPR001789">
    <property type="entry name" value="Sig_transdc_resp-reg_receiver"/>
</dbReference>
<dbReference type="HOGENOM" id="CLU_000445_114_9_9"/>
<evidence type="ECO:0000256" key="13">
    <source>
        <dbReference type="SAM" id="SignalP"/>
    </source>
</evidence>
<dbReference type="GO" id="GO:0005886">
    <property type="term" value="C:plasma membrane"/>
    <property type="evidence" value="ECO:0007669"/>
    <property type="project" value="TreeGrafter"/>
</dbReference>
<dbReference type="InterPro" id="IPR036097">
    <property type="entry name" value="HisK_dim/P_sf"/>
</dbReference>
<dbReference type="Proteomes" id="UP000013085">
    <property type="component" value="Unassembled WGS sequence"/>
</dbReference>
<dbReference type="PROSITE" id="PS50109">
    <property type="entry name" value="HIS_KIN"/>
    <property type="match status" value="1"/>
</dbReference>
<dbReference type="InterPro" id="IPR036890">
    <property type="entry name" value="HATPase_C_sf"/>
</dbReference>
<dbReference type="Gene3D" id="3.30.565.10">
    <property type="entry name" value="Histidine kinase-like ATPase, C-terminal domain"/>
    <property type="match status" value="1"/>
</dbReference>
<dbReference type="Gene3D" id="3.40.190.10">
    <property type="entry name" value="Periplasmic binding protein-like II"/>
    <property type="match status" value="3"/>
</dbReference>
<comment type="caution">
    <text evidence="16">The sequence shown here is derived from an EMBL/GenBank/DDBJ whole genome shotgun (WGS) entry which is preliminary data.</text>
</comment>
<dbReference type="FunFam" id="3.30.565.10:FF:000010">
    <property type="entry name" value="Sensor histidine kinase RcsC"/>
    <property type="match status" value="1"/>
</dbReference>
<feature type="domain" description="Response regulatory" evidence="15">
    <location>
        <begin position="859"/>
        <end position="980"/>
    </location>
</feature>
<dbReference type="InterPro" id="IPR004358">
    <property type="entry name" value="Sig_transdc_His_kin-like_C"/>
</dbReference>
<evidence type="ECO:0000313" key="17">
    <source>
        <dbReference type="Proteomes" id="UP000013085"/>
    </source>
</evidence>
<dbReference type="CDD" id="cd00082">
    <property type="entry name" value="HisKA"/>
    <property type="match status" value="1"/>
</dbReference>
<dbReference type="Pfam" id="PF00072">
    <property type="entry name" value="Response_reg"/>
    <property type="match status" value="2"/>
</dbReference>
<keyword evidence="12" id="KW-0812">Transmembrane</keyword>
<feature type="chain" id="PRO_5002395757" description="Circadian input-output histidine kinase CikA" evidence="13">
    <location>
        <begin position="31"/>
        <end position="981"/>
    </location>
</feature>
<evidence type="ECO:0000256" key="1">
    <source>
        <dbReference type="ARBA" id="ARBA00000085"/>
    </source>
</evidence>
<feature type="transmembrane region" description="Helical" evidence="12">
    <location>
        <begin position="416"/>
        <end position="436"/>
    </location>
</feature>
<dbReference type="Pfam" id="PF00497">
    <property type="entry name" value="SBP_bac_3"/>
    <property type="match status" value="1"/>
</dbReference>
<dbReference type="SUPFAM" id="SSF53850">
    <property type="entry name" value="Periplasmic binding protein-like II"/>
    <property type="match status" value="2"/>
</dbReference>
<feature type="domain" description="Response regulatory" evidence="15">
    <location>
        <begin position="715"/>
        <end position="835"/>
    </location>
</feature>
<dbReference type="PATRIC" id="fig|999408.3.peg.1146"/>
<dbReference type="SMART" id="SM00062">
    <property type="entry name" value="PBPb"/>
    <property type="match status" value="1"/>
</dbReference>
<comment type="catalytic activity">
    <reaction evidence="1">
        <text>ATP + protein L-histidine = ADP + protein N-phospho-L-histidine.</text>
        <dbReference type="EC" id="2.7.13.3"/>
    </reaction>
</comment>
<dbReference type="Pfam" id="PF02518">
    <property type="entry name" value="HATPase_c"/>
    <property type="match status" value="1"/>
</dbReference>
<evidence type="ECO:0000313" key="16">
    <source>
        <dbReference type="EMBL" id="ENZ18754.1"/>
    </source>
</evidence>
<dbReference type="InterPro" id="IPR003594">
    <property type="entry name" value="HATPase_dom"/>
</dbReference>
<comment type="function">
    <text evidence="9">May play the central regulatory role in sporulation. It may be an element of the effector pathway responsible for the activation of sporulation genes in response to nutritional stress. Spo0A may act in concert with spo0H (a sigma factor) to control the expression of some genes that are critical to the sporulation process.</text>
</comment>
<dbReference type="CDD" id="cd17546">
    <property type="entry name" value="REC_hyHK_CKI1_RcsC-like"/>
    <property type="match status" value="2"/>
</dbReference>
<dbReference type="SMART" id="SM00387">
    <property type="entry name" value="HATPase_c"/>
    <property type="match status" value="1"/>
</dbReference>
<dbReference type="GO" id="GO:0000155">
    <property type="term" value="F:phosphorelay sensor kinase activity"/>
    <property type="evidence" value="ECO:0007669"/>
    <property type="project" value="InterPro"/>
</dbReference>
<evidence type="ECO:0000256" key="10">
    <source>
        <dbReference type="ARBA" id="ARBA00074306"/>
    </source>
</evidence>
<dbReference type="InterPro" id="IPR005467">
    <property type="entry name" value="His_kinase_dom"/>
</dbReference>
<evidence type="ECO:0000256" key="4">
    <source>
        <dbReference type="ARBA" id="ARBA00018672"/>
    </source>
</evidence>
<feature type="signal peptide" evidence="13">
    <location>
        <begin position="1"/>
        <end position="30"/>
    </location>
</feature>
<keyword evidence="6" id="KW-0808">Transferase</keyword>
<evidence type="ECO:0000259" key="15">
    <source>
        <dbReference type="PROSITE" id="PS50110"/>
    </source>
</evidence>
<dbReference type="RefSeq" id="WP_002594926.1">
    <property type="nucleotide sequence ID" value="NZ_KB850998.1"/>
</dbReference>
<proteinExistence type="inferred from homology"/>
<dbReference type="PANTHER" id="PTHR43047:SF72">
    <property type="entry name" value="OSMOSENSING HISTIDINE PROTEIN KINASE SLN1"/>
    <property type="match status" value="1"/>
</dbReference>
<dbReference type="Gene3D" id="3.40.50.2300">
    <property type="match status" value="2"/>
</dbReference>
<dbReference type="SUPFAM" id="SSF47384">
    <property type="entry name" value="Homodimeric domain of signal transducing histidine kinase"/>
    <property type="match status" value="1"/>
</dbReference>
<reference evidence="16 17" key="1">
    <citation type="submission" date="2013-01" db="EMBL/GenBank/DDBJ databases">
        <title>The Genome Sequence of Clostridium clostridioforme 90A8.</title>
        <authorList>
            <consortium name="The Broad Institute Genome Sequencing Platform"/>
            <person name="Earl A."/>
            <person name="Ward D."/>
            <person name="Feldgarden M."/>
            <person name="Gevers D."/>
            <person name="Courvalin P."/>
            <person name="Lambert T."/>
            <person name="Walker B."/>
            <person name="Young S.K."/>
            <person name="Zeng Q."/>
            <person name="Gargeya S."/>
            <person name="Fitzgerald M."/>
            <person name="Haas B."/>
            <person name="Abouelleil A."/>
            <person name="Alvarado L."/>
            <person name="Arachchi H.M."/>
            <person name="Berlin A.M."/>
            <person name="Chapman S.B."/>
            <person name="Dewar J."/>
            <person name="Goldberg J."/>
            <person name="Griggs A."/>
            <person name="Gujja S."/>
            <person name="Hansen M."/>
            <person name="Howarth C."/>
            <person name="Imamovic A."/>
            <person name="Larimer J."/>
            <person name="McCowan C."/>
            <person name="Murphy C."/>
            <person name="Neiman D."/>
            <person name="Pearson M."/>
            <person name="Priest M."/>
            <person name="Roberts A."/>
            <person name="Saif S."/>
            <person name="Shea T."/>
            <person name="Sisk P."/>
            <person name="Sykes S."/>
            <person name="Wortman J."/>
            <person name="Nusbaum C."/>
            <person name="Birren B."/>
        </authorList>
    </citation>
    <scope>NUCLEOTIDE SEQUENCE [LARGE SCALE GENOMIC DNA]</scope>
    <source>
        <strain evidence="16 17">90A8</strain>
    </source>
</reference>
<dbReference type="PANTHER" id="PTHR43047">
    <property type="entry name" value="TWO-COMPONENT HISTIDINE PROTEIN KINASE"/>
    <property type="match status" value="1"/>
</dbReference>
<organism evidence="16 17">
    <name type="scientific">[Clostridium] clostridioforme 90A8</name>
    <dbReference type="NCBI Taxonomy" id="999408"/>
    <lineage>
        <taxon>Bacteria</taxon>
        <taxon>Bacillati</taxon>
        <taxon>Bacillota</taxon>
        <taxon>Clostridia</taxon>
        <taxon>Lachnospirales</taxon>
        <taxon>Lachnospiraceae</taxon>
        <taxon>Enterocloster</taxon>
    </lineage>
</organism>
<keyword evidence="13" id="KW-0732">Signal</keyword>
<evidence type="ECO:0000256" key="11">
    <source>
        <dbReference type="PROSITE-ProRule" id="PRU00169"/>
    </source>
</evidence>
<dbReference type="SMART" id="SM00388">
    <property type="entry name" value="HisKA"/>
    <property type="match status" value="1"/>
</dbReference>
<dbReference type="InterPro" id="IPR011006">
    <property type="entry name" value="CheY-like_superfamily"/>
</dbReference>
<evidence type="ECO:0000256" key="9">
    <source>
        <dbReference type="ARBA" id="ARBA00024867"/>
    </source>
</evidence>
<evidence type="ECO:0000256" key="5">
    <source>
        <dbReference type="ARBA" id="ARBA00022553"/>
    </source>
</evidence>
<keyword evidence="5 11" id="KW-0597">Phosphoprotein</keyword>
<feature type="modified residue" description="4-aspartylphosphate" evidence="11">
    <location>
        <position position="911"/>
    </location>
</feature>